<gene>
    <name evidence="5" type="ORF">C803_02999</name>
</gene>
<dbReference type="InterPro" id="IPR015882">
    <property type="entry name" value="HEX_bac_N"/>
</dbReference>
<proteinExistence type="inferred from homology"/>
<reference evidence="5 6" key="1">
    <citation type="submission" date="2013-04" db="EMBL/GenBank/DDBJ databases">
        <title>The Genome Sequence of Parabacteroides goldsteinii dnLKV18.</title>
        <authorList>
            <consortium name="The Broad Institute Genomics Platform"/>
            <consortium name="The Broad Institute Genome Sequencing Center for Infectious Disease"/>
            <person name="Earl A."/>
            <person name="Xavier R."/>
            <person name="Kuhn K."/>
            <person name="Stappenbeck T."/>
            <person name="Walker B."/>
            <person name="Young S."/>
            <person name="Zeng Q."/>
            <person name="Gargeya S."/>
            <person name="Fitzgerald M."/>
            <person name="Haas B."/>
            <person name="Abouelleil A."/>
            <person name="Allen A.W."/>
            <person name="Alvarado L."/>
            <person name="Arachchi H.M."/>
            <person name="Berlin A.M."/>
            <person name="Chapman S.B."/>
            <person name="Gainer-Dewar J."/>
            <person name="Goldberg J."/>
            <person name="Griggs A."/>
            <person name="Gujja S."/>
            <person name="Hansen M."/>
            <person name="Howarth C."/>
            <person name="Imamovic A."/>
            <person name="Ireland A."/>
            <person name="Larimer J."/>
            <person name="McCowan C."/>
            <person name="Murphy C."/>
            <person name="Pearson M."/>
            <person name="Poon T.W."/>
            <person name="Priest M."/>
            <person name="Roberts A."/>
            <person name="Saif S."/>
            <person name="Shea T."/>
            <person name="Sisk P."/>
            <person name="Sykes S."/>
            <person name="Wortman J."/>
            <person name="Nusbaum C."/>
            <person name="Birren B."/>
        </authorList>
    </citation>
    <scope>NUCLEOTIDE SEQUENCE [LARGE SCALE GENOMIC DNA]</scope>
    <source>
        <strain evidence="6">dnLKV18</strain>
    </source>
</reference>
<dbReference type="SUPFAM" id="SSF51445">
    <property type="entry name" value="(Trans)glycosidases"/>
    <property type="match status" value="1"/>
</dbReference>
<evidence type="ECO:0000256" key="2">
    <source>
        <dbReference type="ARBA" id="ARBA00023295"/>
    </source>
</evidence>
<dbReference type="PROSITE" id="PS52009">
    <property type="entry name" value="GH84"/>
    <property type="match status" value="1"/>
</dbReference>
<dbReference type="PATRIC" id="fig|1235789.3.peg.3000"/>
<dbReference type="InterPro" id="IPR011496">
    <property type="entry name" value="O-GlcNAcase_cat"/>
</dbReference>
<dbReference type="Gene3D" id="2.60.40.1180">
    <property type="entry name" value="Golgi alpha-mannosidase II"/>
    <property type="match status" value="1"/>
</dbReference>
<dbReference type="Gene3D" id="1.20.58.460">
    <property type="entry name" value="Hyaluronidase post-catalytic domain-like"/>
    <property type="match status" value="1"/>
</dbReference>
<evidence type="ECO:0000259" key="4">
    <source>
        <dbReference type="PROSITE" id="PS52009"/>
    </source>
</evidence>
<accession>S0GQX3</accession>
<dbReference type="Gene3D" id="3.20.20.80">
    <property type="entry name" value="Glycosidases"/>
    <property type="match status" value="1"/>
</dbReference>
<dbReference type="InterPro" id="IPR049478">
    <property type="entry name" value="BT_4395-like_hel"/>
</dbReference>
<dbReference type="PROSITE" id="PS51257">
    <property type="entry name" value="PROKAR_LIPOPROTEIN"/>
    <property type="match status" value="1"/>
</dbReference>
<comment type="similarity">
    <text evidence="3">Belongs to the glycosyl hydrolase 84 family.</text>
</comment>
<dbReference type="EMBL" id="ASSQ01000015">
    <property type="protein sequence ID" value="EOS17100.1"/>
    <property type="molecule type" value="Genomic_DNA"/>
</dbReference>
<name>S0GQX3_9BACT</name>
<keyword evidence="1 3" id="KW-0378">Hydrolase</keyword>
<dbReference type="Pfam" id="PF02838">
    <property type="entry name" value="Glyco_hydro_20b"/>
    <property type="match status" value="1"/>
</dbReference>
<keyword evidence="2 3" id="KW-0326">Glycosidase</keyword>
<dbReference type="HOGENOM" id="CLU_001501_2_0_10"/>
<sequence length="857" mass="98302">MKYVCTYFEQPLLYEFIPNMKTLLTLSFILLSCIFSTMVWGQSRPLELFPQPQRIVISNEYCNFDQGVMLKGIDNPDKDAVEILKQVLPLTQSAQSFPLEVKKMKAKKLEMKRSGAYTLNVTLKGITIGIVDDRSLFYAAQTLKQLATHCEEGKHVLPLCTIEDYPDVLYRGSVEGFYGTPWSHTDRISQLRFYGEFKLNTYIYGPKDDPFHSANWREPYPTELALQIKELAEEATRNKVDFVWAIHPGQDIKWNAADSSNVIVKFEQMYDLGVRSFAVFFDDISGEGTKADKQAGLMNFIQKEFVEKKKDIQPLIMCPTEYNRSWARTDYLDILGEQLHPAIHIMWTGDRVVDDITLEGVEWVNKRIRRPAYIWLNFPVNDYCGAHLLMGKTYGLDTRAANAMSGFVANPMEHAEASKVSLFGIAMYSWNIHNYDPQEAWENACEYMMPEAAMAFKTFCENNCDPGSNWHFYRREESVHDQEYTDRFLELFRKGVFGETEAKLLRNLFTRIQAAPEQICSQTNNEDLLQEIGPWLKQFELLGTCGIYTLEMTQAWCNKNLQDTWRYYHSVSTVMDSMKVINRSFNQNSSYQKGIQVGTKVLMPFIEKLYRQIGSDLLSVMDNSSDEIRVSSASIITNVELLKNLSWTEDENLIAYVPMFEVVQLEPGQYIGLAWEMQKQAESFTFNLPQSNVEGRVFEWSADGKVWTSLTGIASDQISLMIDNLDPSARLLRMRNTSDKQMGLKISSFSVKTKDISDMDDELLMYDLNLKTYEVLKAGDKVNVTCEDSQKIEFYLSGGNKTMVSIWGEDKNGESHVLYYGYVGYIGLDKVSLKDIQKLTITPVGETSIQIHQIVKG</sequence>
<evidence type="ECO:0000256" key="3">
    <source>
        <dbReference type="PROSITE-ProRule" id="PRU01353"/>
    </source>
</evidence>
<comment type="caution">
    <text evidence="5">The sequence shown here is derived from an EMBL/GenBank/DDBJ whole genome shotgun (WGS) entry which is preliminary data.</text>
</comment>
<organism evidence="5 6">
    <name type="scientific">Parabacteroides goldsteinii dnLKV18</name>
    <dbReference type="NCBI Taxonomy" id="1235789"/>
    <lineage>
        <taxon>Bacteria</taxon>
        <taxon>Pseudomonadati</taxon>
        <taxon>Bacteroidota</taxon>
        <taxon>Bacteroidia</taxon>
        <taxon>Bacteroidales</taxon>
        <taxon>Tannerellaceae</taxon>
        <taxon>Parabacteroides</taxon>
    </lineage>
</organism>
<evidence type="ECO:0000256" key="1">
    <source>
        <dbReference type="ARBA" id="ARBA00022801"/>
    </source>
</evidence>
<dbReference type="Pfam" id="PF07555">
    <property type="entry name" value="NAGidase"/>
    <property type="match status" value="1"/>
</dbReference>
<dbReference type="PANTHER" id="PTHR13170">
    <property type="entry name" value="O-GLCNACASE"/>
    <property type="match status" value="1"/>
</dbReference>
<dbReference type="Gene3D" id="3.30.379.10">
    <property type="entry name" value="Chitobiase/beta-hexosaminidase domain 2-like"/>
    <property type="match status" value="1"/>
</dbReference>
<keyword evidence="6" id="KW-1185">Reference proteome</keyword>
<dbReference type="GO" id="GO:0015929">
    <property type="term" value="F:hexosaminidase activity"/>
    <property type="evidence" value="ECO:0007669"/>
    <property type="project" value="UniProtKB-ARBA"/>
</dbReference>
<evidence type="ECO:0000313" key="6">
    <source>
        <dbReference type="Proteomes" id="UP000014140"/>
    </source>
</evidence>
<dbReference type="AlphaFoldDB" id="S0GQX3"/>
<dbReference type="PANTHER" id="PTHR13170:SF16">
    <property type="entry name" value="PROTEIN O-GLCNACASE"/>
    <property type="match status" value="1"/>
</dbReference>
<dbReference type="SUPFAM" id="SSF140657">
    <property type="entry name" value="Hyaluronidase post-catalytic domain-like"/>
    <property type="match status" value="1"/>
</dbReference>
<dbReference type="InterPro" id="IPR013780">
    <property type="entry name" value="Glyco_hydro_b"/>
</dbReference>
<protein>
    <recommendedName>
        <fullName evidence="4">GH84 domain-containing protein</fullName>
    </recommendedName>
</protein>
<dbReference type="Proteomes" id="UP000014140">
    <property type="component" value="Unassembled WGS sequence"/>
</dbReference>
<dbReference type="InterPro" id="IPR051822">
    <property type="entry name" value="Glycosyl_Hydrolase_84"/>
</dbReference>
<dbReference type="InterPro" id="IPR017853">
    <property type="entry name" value="GH"/>
</dbReference>
<dbReference type="SUPFAM" id="SSF55545">
    <property type="entry name" value="beta-N-acetylhexosaminidase-like domain"/>
    <property type="match status" value="1"/>
</dbReference>
<dbReference type="InterPro" id="IPR029018">
    <property type="entry name" value="Hex-like_dom2"/>
</dbReference>
<dbReference type="Pfam" id="PF21809">
    <property type="entry name" value="Glyco_hydro_84_hel"/>
    <property type="match status" value="1"/>
</dbReference>
<dbReference type="GO" id="GO:0005975">
    <property type="term" value="P:carbohydrate metabolic process"/>
    <property type="evidence" value="ECO:0007669"/>
    <property type="project" value="UniProtKB-ARBA"/>
</dbReference>
<feature type="active site" description="Proton donor" evidence="3">
    <location>
        <position position="283"/>
    </location>
</feature>
<feature type="domain" description="GH84" evidence="4">
    <location>
        <begin position="169"/>
        <end position="433"/>
    </location>
</feature>
<dbReference type="GO" id="GO:1901135">
    <property type="term" value="P:carbohydrate derivative metabolic process"/>
    <property type="evidence" value="ECO:0007669"/>
    <property type="project" value="UniProtKB-ARBA"/>
</dbReference>
<evidence type="ECO:0000313" key="5">
    <source>
        <dbReference type="EMBL" id="EOS17100.1"/>
    </source>
</evidence>